<dbReference type="PANTHER" id="PTHR39550:SF1">
    <property type="entry name" value="SLL0658 PROTEIN"/>
    <property type="match status" value="1"/>
</dbReference>
<organism evidence="1 2">
    <name type="scientific">Halorubrum glutamatedens</name>
    <dbReference type="NCBI Taxonomy" id="2707018"/>
    <lineage>
        <taxon>Archaea</taxon>
        <taxon>Methanobacteriati</taxon>
        <taxon>Methanobacteriota</taxon>
        <taxon>Stenosarchaea group</taxon>
        <taxon>Halobacteria</taxon>
        <taxon>Halobacteriales</taxon>
        <taxon>Haloferacaceae</taxon>
        <taxon>Halorubrum</taxon>
    </lineage>
</organism>
<dbReference type="RefSeq" id="WP_203227892.1">
    <property type="nucleotide sequence ID" value="NZ_JBHSKV010000004.1"/>
</dbReference>
<sequence length="173" mass="18905">MALVDNNVLSSLAKIDRLELLPSVFETVETPPSVIGELDRAEVDGYEFVTRIDAVKSYNDGWLEIATPTDAELALADDIGDHALSSTDARCLAIASQRDARLVTDDAHVGTRGQQLGVEVWDLVLLLQAAIHCDAIATTEELSTLVTELREEDGYRFSEEDRNALFGTIEKDG</sequence>
<dbReference type="AlphaFoldDB" id="A0ABD5QN84"/>
<proteinExistence type="predicted"/>
<keyword evidence="2" id="KW-1185">Reference proteome</keyword>
<evidence type="ECO:0000313" key="2">
    <source>
        <dbReference type="Proteomes" id="UP001596145"/>
    </source>
</evidence>
<protein>
    <recommendedName>
        <fullName evidence="3">PIN domain-containing protein</fullName>
    </recommendedName>
</protein>
<gene>
    <name evidence="1" type="ORF">ACFPJA_03330</name>
</gene>
<dbReference type="SUPFAM" id="SSF88723">
    <property type="entry name" value="PIN domain-like"/>
    <property type="match status" value="1"/>
</dbReference>
<evidence type="ECO:0008006" key="3">
    <source>
        <dbReference type="Google" id="ProtNLM"/>
    </source>
</evidence>
<dbReference type="InterPro" id="IPR021799">
    <property type="entry name" value="PIN-like_prokaryotic"/>
</dbReference>
<evidence type="ECO:0000313" key="1">
    <source>
        <dbReference type="EMBL" id="MFC5133760.1"/>
    </source>
</evidence>
<dbReference type="InterPro" id="IPR029060">
    <property type="entry name" value="PIN-like_dom_sf"/>
</dbReference>
<accession>A0ABD5QN84</accession>
<comment type="caution">
    <text evidence="1">The sequence shown here is derived from an EMBL/GenBank/DDBJ whole genome shotgun (WGS) entry which is preliminary data.</text>
</comment>
<dbReference type="Gene3D" id="3.40.50.1010">
    <property type="entry name" value="5'-nuclease"/>
    <property type="match status" value="1"/>
</dbReference>
<dbReference type="PANTHER" id="PTHR39550">
    <property type="entry name" value="SLL0658 PROTEIN"/>
    <property type="match status" value="1"/>
</dbReference>
<dbReference type="EMBL" id="JBHSKV010000004">
    <property type="protein sequence ID" value="MFC5133760.1"/>
    <property type="molecule type" value="Genomic_DNA"/>
</dbReference>
<dbReference type="Proteomes" id="UP001596145">
    <property type="component" value="Unassembled WGS sequence"/>
</dbReference>
<name>A0ABD5QN84_9EURY</name>
<reference evidence="1 2" key="1">
    <citation type="journal article" date="2019" name="Int. J. Syst. Evol. Microbiol.">
        <title>The Global Catalogue of Microorganisms (GCM) 10K type strain sequencing project: providing services to taxonomists for standard genome sequencing and annotation.</title>
        <authorList>
            <consortium name="The Broad Institute Genomics Platform"/>
            <consortium name="The Broad Institute Genome Sequencing Center for Infectious Disease"/>
            <person name="Wu L."/>
            <person name="Ma J."/>
        </authorList>
    </citation>
    <scope>NUCLEOTIDE SEQUENCE [LARGE SCALE GENOMIC DNA]</scope>
    <source>
        <strain evidence="1 2">CGMCC 1.16026</strain>
    </source>
</reference>
<dbReference type="Pfam" id="PF11848">
    <property type="entry name" value="DUF3368"/>
    <property type="match status" value="1"/>
</dbReference>